<proteinExistence type="predicted"/>
<dbReference type="PANTHER" id="PTHR36509:SF3">
    <property type="entry name" value="SIGNAL PEPTIDE PROTEIN"/>
    <property type="match status" value="1"/>
</dbReference>
<feature type="domain" description="DUF1254" evidence="2">
    <location>
        <begin position="104"/>
        <end position="224"/>
    </location>
</feature>
<dbReference type="InterPro" id="IPR037049">
    <property type="entry name" value="DUF1214_C_sf"/>
</dbReference>
<dbReference type="InterPro" id="IPR037050">
    <property type="entry name" value="DUF1254_sf"/>
</dbReference>
<dbReference type="Gene3D" id="2.60.120.600">
    <property type="entry name" value="Domain of unknown function DUF1214, C-terminal domain"/>
    <property type="match status" value="1"/>
</dbReference>
<dbReference type="PANTHER" id="PTHR36509">
    <property type="entry name" value="BLL3101 PROTEIN"/>
    <property type="match status" value="1"/>
</dbReference>
<dbReference type="InterPro" id="IPR010679">
    <property type="entry name" value="DUF1254"/>
</dbReference>
<keyword evidence="4" id="KW-1185">Reference proteome</keyword>
<protein>
    <submittedName>
        <fullName evidence="3">DUF1254 domain-containing protein</fullName>
    </submittedName>
</protein>
<dbReference type="Gene3D" id="1.10.3360.10">
    <property type="entry name" value="VPA0735-like domain"/>
    <property type="match status" value="1"/>
</dbReference>
<dbReference type="Pfam" id="PF06742">
    <property type="entry name" value="DUF1214"/>
    <property type="match status" value="1"/>
</dbReference>
<dbReference type="Pfam" id="PF06863">
    <property type="entry name" value="DUF1254"/>
    <property type="match status" value="1"/>
</dbReference>
<evidence type="ECO:0000259" key="1">
    <source>
        <dbReference type="Pfam" id="PF06742"/>
    </source>
</evidence>
<dbReference type="EMBL" id="CP076130">
    <property type="protein sequence ID" value="QWG10362.1"/>
    <property type="molecule type" value="Genomic_DNA"/>
</dbReference>
<dbReference type="Gene3D" id="2.60.40.1610">
    <property type="entry name" value="Domain of unknown function DUF1254"/>
    <property type="match status" value="1"/>
</dbReference>
<geneLocation type="plasmid" evidence="3 4">
    <name>p1</name>
</geneLocation>
<evidence type="ECO:0000313" key="3">
    <source>
        <dbReference type="EMBL" id="QWG10362.1"/>
    </source>
</evidence>
<name>A0ABX8H4L3_9BACT</name>
<dbReference type="RefSeq" id="WP_144077260.1">
    <property type="nucleotide sequence ID" value="NZ_CP076130.1"/>
</dbReference>
<organism evidence="3 4">
    <name type="scientific">Flammeovirga kamogawensis</name>
    <dbReference type="NCBI Taxonomy" id="373891"/>
    <lineage>
        <taxon>Bacteria</taxon>
        <taxon>Pseudomonadati</taxon>
        <taxon>Bacteroidota</taxon>
        <taxon>Cytophagia</taxon>
        <taxon>Cytophagales</taxon>
        <taxon>Flammeovirgaceae</taxon>
        <taxon>Flammeovirga</taxon>
    </lineage>
</organism>
<feature type="domain" description="DUF1214" evidence="1">
    <location>
        <begin position="373"/>
        <end position="484"/>
    </location>
</feature>
<keyword evidence="3" id="KW-0614">Plasmid</keyword>
<gene>
    <name evidence="3" type="ORF">KM029_25640</name>
</gene>
<sequence>MKTSTLIKQFAIGLTFLGSTRIVNAQNVLTLSDASLIGNELIETPYSNVSLDNNYITEGAEEIFDAMDFQRGSQAYIWATPIVSMRSWGINEDAAFDAAGLENFVVLQSLNEKRGVVTGNLTTPYIFTFSNLQDGAVKVDYPKGMTAGAFLDLWQRPIVDLGLTGPDKGKGGSYIIVGPNDNPSKYKGQADFIYQSETNNFFIGLRILSEEKNAVESFKKNLRLGKVEEPLKEANFIEGKDKEWSGTSPRGIEFWALLHQIINEEPVREEDKAWIAMLKPLGLEIGKPFAPTPRQEKILLEAHNMGELMVRNLQTNPRFSTPYWENTNWYKSFDFTIEQKNETMVYLDERAVWFYEAVSSTKGMVNPTPGFGQVYMTTKRDENGDLLRADKTYKLNIPADVPVEQFWSVTLYSENTRRPYDNGGNEIEDIGINSRRTDLTVNKDGSIDVYIGNKKPKGVKSSNYLKTVGNDGWFIYFRLYAPKQAFFDKSFQLSDWEVVDSNQLTK</sequence>
<accession>A0ABX8H4L3</accession>
<dbReference type="SUPFAM" id="SSF160935">
    <property type="entry name" value="VPA0735-like"/>
    <property type="match status" value="1"/>
</dbReference>
<dbReference type="Proteomes" id="UP000682802">
    <property type="component" value="Plasmid p1"/>
</dbReference>
<reference evidence="3 4" key="1">
    <citation type="submission" date="2021-05" db="EMBL/GenBank/DDBJ databases">
        <title>Comparative genomic studies on the polysaccharide-degrading batcterial strains of the Flammeovirga genus.</title>
        <authorList>
            <person name="Zewei F."/>
            <person name="Zheng Z."/>
            <person name="Yu L."/>
            <person name="Ruyue G."/>
            <person name="Yanhong M."/>
            <person name="Yuanyuan C."/>
            <person name="Jingyan G."/>
            <person name="Wenjun H."/>
        </authorList>
    </citation>
    <scope>NUCLEOTIDE SEQUENCE [LARGE SCALE GENOMIC DNA]</scope>
    <source>
        <strain evidence="3 4">YS10</strain>
        <plasmid evidence="3 4">p1</plasmid>
    </source>
</reference>
<evidence type="ECO:0000313" key="4">
    <source>
        <dbReference type="Proteomes" id="UP000682802"/>
    </source>
</evidence>
<dbReference type="InterPro" id="IPR010621">
    <property type="entry name" value="DUF1214"/>
</dbReference>
<evidence type="ECO:0000259" key="2">
    <source>
        <dbReference type="Pfam" id="PF06863"/>
    </source>
</evidence>